<proteinExistence type="predicted"/>
<sequence>MHDIAPGAAQAGQLKHFVRHTPWLMQALDAARQQGWASWCIGAGAVRCAVWEALHGRAAGALPPACLGDMDVVYFDVREAERGHWQSAQALARQQLQERLPWVRWEVVNQAAVHCWYRGAKGQAVPPFASLEQAVASWPEVATCVGVYLDARDELQLVAPLGLDDLLALRVRYNASDPERVSPATYEARMSAKQWQRFWPGLELQSLQKQ</sequence>
<dbReference type="PANTHER" id="PTHR39166:SF1">
    <property type="entry name" value="BLL1166 PROTEIN"/>
    <property type="match status" value="1"/>
</dbReference>
<comment type="caution">
    <text evidence="1">The sequence shown here is derived from an EMBL/GenBank/DDBJ whole genome shotgun (WGS) entry which is preliminary data.</text>
</comment>
<dbReference type="Proteomes" id="UP001561046">
    <property type="component" value="Unassembled WGS sequence"/>
</dbReference>
<gene>
    <name evidence="1" type="ORF">AB6724_00135</name>
</gene>
<dbReference type="Pfam" id="PF06042">
    <property type="entry name" value="NTP_transf_6"/>
    <property type="match status" value="1"/>
</dbReference>
<organism evidence="1 2">
    <name type="scientific">Comamonas guangdongensis</name>
    <dbReference type="NCBI Taxonomy" id="510515"/>
    <lineage>
        <taxon>Bacteria</taxon>
        <taxon>Pseudomonadati</taxon>
        <taxon>Pseudomonadota</taxon>
        <taxon>Betaproteobacteria</taxon>
        <taxon>Burkholderiales</taxon>
        <taxon>Comamonadaceae</taxon>
        <taxon>Comamonas</taxon>
    </lineage>
</organism>
<accession>A0ABV3ZP83</accession>
<name>A0ABV3ZP83_9BURK</name>
<evidence type="ECO:0000313" key="1">
    <source>
        <dbReference type="EMBL" id="MEX8191240.1"/>
    </source>
</evidence>
<protein>
    <submittedName>
        <fullName evidence="1">Nucleotidyltransferase family protein</fullName>
    </submittedName>
</protein>
<dbReference type="RefSeq" id="WP_369336473.1">
    <property type="nucleotide sequence ID" value="NZ_JBFYGN010000001.1"/>
</dbReference>
<dbReference type="EMBL" id="JBFYGN010000001">
    <property type="protein sequence ID" value="MEX8191240.1"/>
    <property type="molecule type" value="Genomic_DNA"/>
</dbReference>
<dbReference type="InterPro" id="IPR009267">
    <property type="entry name" value="NTP_transf_6"/>
</dbReference>
<keyword evidence="2" id="KW-1185">Reference proteome</keyword>
<dbReference type="PANTHER" id="PTHR39166">
    <property type="entry name" value="BLL1166 PROTEIN"/>
    <property type="match status" value="1"/>
</dbReference>
<reference evidence="1 2" key="1">
    <citation type="journal article" date="2013" name="Int. J. Syst. Evol. Microbiol.">
        <title>Comamonas guangdongensis sp. nov., isolated from subterranean forest sediment, and emended description of the genus Comamonas.</title>
        <authorList>
            <person name="Zhang J."/>
            <person name="Wang Y."/>
            <person name="Zhou S."/>
            <person name="Wu C."/>
            <person name="He J."/>
            <person name="Li F."/>
        </authorList>
    </citation>
    <scope>NUCLEOTIDE SEQUENCE [LARGE SCALE GENOMIC DNA]</scope>
    <source>
        <strain evidence="1 2">CCTCC AB2011133</strain>
    </source>
</reference>
<evidence type="ECO:0000313" key="2">
    <source>
        <dbReference type="Proteomes" id="UP001561046"/>
    </source>
</evidence>